<protein>
    <submittedName>
        <fullName evidence="1">Uncharacterized protein</fullName>
    </submittedName>
</protein>
<sequence length="83" mass="10270">MENYTFQHKQIIHGSFQLLDLLWLQQEQDTVQEKYLKLQLNHLLHWLNKKILIIQIFFLHLTRLEIIRLMLQLQLQSICMMRI</sequence>
<reference evidence="1" key="1">
    <citation type="submission" date="2013-02" db="EMBL/GenBank/DDBJ databases">
        <title>Immune-Related transcriptome of Coptotermes formosanus Shiraki workers: the defense mechanism.</title>
        <authorList>
            <person name="Hussain A."/>
            <person name="Li Y.F."/>
            <person name="Wen S.Y."/>
        </authorList>
    </citation>
    <scope>NUCLEOTIDE SEQUENCE</scope>
</reference>
<dbReference type="EMBL" id="KC632449">
    <property type="protein sequence ID" value="AGM32263.1"/>
    <property type="molecule type" value="mRNA"/>
</dbReference>
<organism evidence="1">
    <name type="scientific">Coptotermes formosanus</name>
    <name type="common">Formosan subterranean termite</name>
    <dbReference type="NCBI Taxonomy" id="36987"/>
    <lineage>
        <taxon>Eukaryota</taxon>
        <taxon>Metazoa</taxon>
        <taxon>Ecdysozoa</taxon>
        <taxon>Arthropoda</taxon>
        <taxon>Hexapoda</taxon>
        <taxon>Insecta</taxon>
        <taxon>Pterygota</taxon>
        <taxon>Neoptera</taxon>
        <taxon>Polyneoptera</taxon>
        <taxon>Dictyoptera</taxon>
        <taxon>Blattodea</taxon>
        <taxon>Blattoidea</taxon>
        <taxon>Termitoidae</taxon>
        <taxon>Rhinotermitidae</taxon>
        <taxon>Coptotermes</taxon>
    </lineage>
</organism>
<evidence type="ECO:0000313" key="1">
    <source>
        <dbReference type="EMBL" id="AGM32263.1"/>
    </source>
</evidence>
<proteinExistence type="evidence at transcript level"/>
<name>R4V399_COPFO</name>
<dbReference type="AlphaFoldDB" id="R4V399"/>
<accession>R4V399</accession>